<gene>
    <name evidence="1" type="ORF">ASZ90_009401</name>
</gene>
<evidence type="ECO:0000313" key="1">
    <source>
        <dbReference type="EMBL" id="KUG20855.1"/>
    </source>
</evidence>
<organism evidence="1">
    <name type="scientific">hydrocarbon metagenome</name>
    <dbReference type="NCBI Taxonomy" id="938273"/>
    <lineage>
        <taxon>unclassified sequences</taxon>
        <taxon>metagenomes</taxon>
        <taxon>ecological metagenomes</taxon>
    </lineage>
</organism>
<name>A0A0W8FJ22_9ZZZZ</name>
<reference evidence="1" key="1">
    <citation type="journal article" date="2015" name="Proc. Natl. Acad. Sci. U.S.A.">
        <title>Networks of energetic and metabolic interactions define dynamics in microbial communities.</title>
        <authorList>
            <person name="Embree M."/>
            <person name="Liu J.K."/>
            <person name="Al-Bassam M.M."/>
            <person name="Zengler K."/>
        </authorList>
    </citation>
    <scope>NUCLEOTIDE SEQUENCE</scope>
</reference>
<accession>A0A0W8FJ22</accession>
<proteinExistence type="predicted"/>
<sequence>MPYLYLAVMQARLCRPLLPSAPVLRRQSESCSAIPEKRLDRSDCGCDCRQPGDEWRIGDRG</sequence>
<dbReference type="AlphaFoldDB" id="A0A0W8FJ22"/>
<comment type="caution">
    <text evidence="1">The sequence shown here is derived from an EMBL/GenBank/DDBJ whole genome shotgun (WGS) entry which is preliminary data.</text>
</comment>
<dbReference type="EMBL" id="LNQE01001133">
    <property type="protein sequence ID" value="KUG20855.1"/>
    <property type="molecule type" value="Genomic_DNA"/>
</dbReference>
<protein>
    <submittedName>
        <fullName evidence="1">Uncharacterized protein</fullName>
    </submittedName>
</protein>